<dbReference type="GO" id="GO:0003677">
    <property type="term" value="F:DNA binding"/>
    <property type="evidence" value="ECO:0007669"/>
    <property type="project" value="UniProtKB-KW"/>
</dbReference>
<keyword evidence="2" id="KW-0238">DNA-binding</keyword>
<feature type="compositionally biased region" description="Basic residues" evidence="1">
    <location>
        <begin position="160"/>
        <end position="172"/>
    </location>
</feature>
<comment type="caution">
    <text evidence="2">The sequence shown here is derived from an EMBL/GenBank/DDBJ whole genome shotgun (WGS) entry which is preliminary data.</text>
</comment>
<dbReference type="Pfam" id="PF04237">
    <property type="entry name" value="YjbR"/>
    <property type="match status" value="1"/>
</dbReference>
<dbReference type="InterPro" id="IPR038056">
    <property type="entry name" value="YjbR-like_sf"/>
</dbReference>
<accession>A0ABT4AEL8</accession>
<evidence type="ECO:0000313" key="2">
    <source>
        <dbReference type="EMBL" id="MCY1080105.1"/>
    </source>
</evidence>
<dbReference type="EMBL" id="JAPNKA010000001">
    <property type="protein sequence ID" value="MCY1080105.1"/>
    <property type="molecule type" value="Genomic_DNA"/>
</dbReference>
<dbReference type="InterPro" id="IPR058532">
    <property type="entry name" value="YjbR/MT2646/Rv2570-like"/>
</dbReference>
<dbReference type="RefSeq" id="WP_267538781.1">
    <property type="nucleotide sequence ID" value="NZ_JAPNKA010000001.1"/>
</dbReference>
<feature type="region of interest" description="Disordered" evidence="1">
    <location>
        <begin position="127"/>
        <end position="184"/>
    </location>
</feature>
<gene>
    <name evidence="2" type="ORF">OV287_37205</name>
</gene>
<evidence type="ECO:0000256" key="1">
    <source>
        <dbReference type="SAM" id="MobiDB-lite"/>
    </source>
</evidence>
<sequence length="184" mass="19594">MTMTPVPPEMKRLEPFELALREAGMGYPEVTEEFPWGHRTLKVKGKAFVFLTLTSEGLSMSMKLPQSNGAALMLPFAQPTGYGLGKSGWVSANFGARDTPPLDMLRKWLDESYRAVAPKKLVAQMDSGAGAPKAEKAKAAPAKARSAPARKSAPAAAKKTPAKKAPAKKTVAKKASAGTRAKRA</sequence>
<dbReference type="Proteomes" id="UP001207654">
    <property type="component" value="Unassembled WGS sequence"/>
</dbReference>
<proteinExistence type="predicted"/>
<dbReference type="SUPFAM" id="SSF142906">
    <property type="entry name" value="YjbR-like"/>
    <property type="match status" value="1"/>
</dbReference>
<keyword evidence="3" id="KW-1185">Reference proteome</keyword>
<name>A0ABT4AEL8_9BACT</name>
<protein>
    <submittedName>
        <fullName evidence="2">MmcQ/YjbR family DNA-binding protein</fullName>
    </submittedName>
</protein>
<reference evidence="2 3" key="1">
    <citation type="submission" date="2022-11" db="EMBL/GenBank/DDBJ databases">
        <title>Minimal conservation of predation-associated metabolite biosynthetic gene clusters underscores biosynthetic potential of Myxococcota including descriptions for ten novel species: Archangium lansinium sp. nov., Myxococcus landrumus sp. nov., Nannocystis bai.</title>
        <authorList>
            <person name="Ahearne A."/>
            <person name="Stevens C."/>
            <person name="Phillips K."/>
        </authorList>
    </citation>
    <scope>NUCLEOTIDE SEQUENCE [LARGE SCALE GENOMIC DNA]</scope>
    <source>
        <strain evidence="2 3">MIWBW</strain>
    </source>
</reference>
<evidence type="ECO:0000313" key="3">
    <source>
        <dbReference type="Proteomes" id="UP001207654"/>
    </source>
</evidence>
<feature type="compositionally biased region" description="Low complexity" evidence="1">
    <location>
        <begin position="139"/>
        <end position="159"/>
    </location>
</feature>
<dbReference type="Gene3D" id="3.90.1150.30">
    <property type="match status" value="1"/>
</dbReference>
<organism evidence="2 3">
    <name type="scientific">Archangium lansingense</name>
    <dbReference type="NCBI Taxonomy" id="2995310"/>
    <lineage>
        <taxon>Bacteria</taxon>
        <taxon>Pseudomonadati</taxon>
        <taxon>Myxococcota</taxon>
        <taxon>Myxococcia</taxon>
        <taxon>Myxococcales</taxon>
        <taxon>Cystobacterineae</taxon>
        <taxon>Archangiaceae</taxon>
        <taxon>Archangium</taxon>
    </lineage>
</organism>